<dbReference type="HAMAP" id="MF_01929">
    <property type="entry name" value="PurE_classI"/>
    <property type="match status" value="1"/>
</dbReference>
<dbReference type="EMBL" id="JACLAN010000001">
    <property type="protein sequence ID" value="MBC8673736.1"/>
    <property type="molecule type" value="Genomic_DNA"/>
</dbReference>
<comment type="caution">
    <text evidence="7">The sequence shown here is derived from an EMBL/GenBank/DDBJ whole genome shotgun (WGS) entry which is preliminary data.</text>
</comment>
<dbReference type="InterPro" id="IPR000031">
    <property type="entry name" value="PurE_dom"/>
</dbReference>
<dbReference type="Pfam" id="PF00731">
    <property type="entry name" value="AIRC"/>
    <property type="match status" value="1"/>
</dbReference>
<evidence type="ECO:0000259" key="6">
    <source>
        <dbReference type="SMART" id="SM01001"/>
    </source>
</evidence>
<feature type="compositionally biased region" description="Polar residues" evidence="5">
    <location>
        <begin position="168"/>
        <end position="177"/>
    </location>
</feature>
<feature type="compositionally biased region" description="Basic residues" evidence="5">
    <location>
        <begin position="184"/>
        <end position="194"/>
    </location>
</feature>
<dbReference type="PANTHER" id="PTHR23046:SF2">
    <property type="entry name" value="PHOSPHORIBOSYLAMINOIMIDAZOLE CARBOXYLASE"/>
    <property type="match status" value="1"/>
</dbReference>
<feature type="domain" description="PurE" evidence="6">
    <location>
        <begin position="4"/>
        <end position="155"/>
    </location>
</feature>
<dbReference type="GO" id="GO:0006189">
    <property type="term" value="P:'de novo' IMP biosynthetic process"/>
    <property type="evidence" value="ECO:0007669"/>
    <property type="project" value="UniProtKB-UniRule"/>
</dbReference>
<feature type="region of interest" description="Disordered" evidence="5">
    <location>
        <begin position="151"/>
        <end position="194"/>
    </location>
</feature>
<dbReference type="SUPFAM" id="SSF52255">
    <property type="entry name" value="N5-CAIR mutase (phosphoribosylaminoimidazole carboxylase, PurE)"/>
    <property type="match status" value="1"/>
</dbReference>
<evidence type="ECO:0000256" key="3">
    <source>
        <dbReference type="HAMAP-Rule" id="MF_01929"/>
    </source>
</evidence>
<sequence>MNKPFVAVLMGSDSDFPVMQTTLEVLKSFDIAVEVKVTSAHRTPAATHQYVTDAEARGCKVFICAAGLAAHLAGAVAGITTRPVIGVPIDGGPLKGLDALLSTVQMPGGVPVATVAIGKAGAKNAGYLAAQMLAVADDELAAKVQAERQKNADEVLARTPPCRPCSSKLETATSPHSPSAPRWSMRRGARVAVS</sequence>
<dbReference type="GO" id="GO:0016829">
    <property type="term" value="F:lyase activity"/>
    <property type="evidence" value="ECO:0007669"/>
    <property type="project" value="UniProtKB-KW"/>
</dbReference>
<evidence type="ECO:0000313" key="7">
    <source>
        <dbReference type="EMBL" id="MBC8673736.1"/>
    </source>
</evidence>
<feature type="binding site" evidence="3 4">
    <location>
        <position position="15"/>
    </location>
    <ligand>
        <name>substrate</name>
    </ligand>
</feature>
<keyword evidence="2 3" id="KW-0413">Isomerase</keyword>
<proteinExistence type="inferred from homology"/>
<comment type="pathway">
    <text evidence="3">Purine metabolism; IMP biosynthesis via de novo pathway; 5-amino-1-(5-phospho-D-ribosyl)imidazole-4-carboxylate from 5-amino-1-(5-phospho-D-ribosyl)imidazole (N5-CAIR route): step 2/2.</text>
</comment>
<keyword evidence="1 3" id="KW-0658">Purine biosynthesis</keyword>
<comment type="function">
    <text evidence="3">Catalyzes the conversion of N5-carboxyaminoimidazole ribonucleotide (N5-CAIR) to 4-carboxy-5-aminoimidazole ribonucleotide (CAIR).</text>
</comment>
<keyword evidence="7" id="KW-0456">Lyase</keyword>
<organism evidence="7">
    <name type="scientific">Aeromonas hydrophila</name>
    <dbReference type="NCBI Taxonomy" id="644"/>
    <lineage>
        <taxon>Bacteria</taxon>
        <taxon>Pseudomonadati</taxon>
        <taxon>Pseudomonadota</taxon>
        <taxon>Gammaproteobacteria</taxon>
        <taxon>Aeromonadales</taxon>
        <taxon>Aeromonadaceae</taxon>
        <taxon>Aeromonas</taxon>
    </lineage>
</organism>
<dbReference type="NCBIfam" id="TIGR01162">
    <property type="entry name" value="purE"/>
    <property type="match status" value="1"/>
</dbReference>
<comment type="catalytic activity">
    <reaction evidence="3">
        <text>5-carboxyamino-1-(5-phospho-D-ribosyl)imidazole + H(+) = 5-amino-1-(5-phospho-D-ribosyl)imidazole-4-carboxylate</text>
        <dbReference type="Rhea" id="RHEA:13193"/>
        <dbReference type="ChEBI" id="CHEBI:15378"/>
        <dbReference type="ChEBI" id="CHEBI:58730"/>
        <dbReference type="ChEBI" id="CHEBI:77657"/>
        <dbReference type="EC" id="5.4.99.18"/>
    </reaction>
</comment>
<evidence type="ECO:0000256" key="4">
    <source>
        <dbReference type="PIRSR" id="PIRSR001338-1"/>
    </source>
</evidence>
<name>A0A926FH47_AERHY</name>
<dbReference type="InterPro" id="IPR033747">
    <property type="entry name" value="PurE_ClassI"/>
</dbReference>
<protein>
    <recommendedName>
        <fullName evidence="3">N5-carboxyaminoimidazole ribonucleotide mutase</fullName>
        <shortName evidence="3">N5-CAIR mutase</shortName>
        <ecNumber evidence="3">5.4.99.18</ecNumber>
    </recommendedName>
    <alternativeName>
        <fullName evidence="3">5-(carboxyamino)imidazole ribonucleotide mutase</fullName>
    </alternativeName>
</protein>
<dbReference type="SMART" id="SM01001">
    <property type="entry name" value="AIRC"/>
    <property type="match status" value="1"/>
</dbReference>
<evidence type="ECO:0000256" key="2">
    <source>
        <dbReference type="ARBA" id="ARBA00023235"/>
    </source>
</evidence>
<dbReference type="GO" id="GO:0034023">
    <property type="term" value="F:5-(carboxyamino)imidazole ribonucleotide mutase activity"/>
    <property type="evidence" value="ECO:0007669"/>
    <property type="project" value="UniProtKB-UniRule"/>
</dbReference>
<reference evidence="7" key="1">
    <citation type="submission" date="2020-07" db="EMBL/GenBank/DDBJ databases">
        <title>Carbapenem Resistant Aeromonas hydrophila Carrying blacphA7 Isolated from Two Solid Organ Transplant Patients.</title>
        <authorList>
            <person name="Hilt E."/>
            <person name="Fitzwater S.P."/>
            <person name="Ward K."/>
            <person name="De St Maurice A."/>
            <person name="Chandrasekaran S."/>
            <person name="Garner O.B."/>
            <person name="Yang S."/>
        </authorList>
    </citation>
    <scope>NUCLEOTIDE SEQUENCE</scope>
    <source>
        <strain evidence="7">B-1</strain>
    </source>
</reference>
<evidence type="ECO:0000256" key="1">
    <source>
        <dbReference type="ARBA" id="ARBA00022755"/>
    </source>
</evidence>
<dbReference type="EC" id="5.4.99.18" evidence="3"/>
<comment type="similarity">
    <text evidence="3">Belongs to the AIR carboxylase family. Class I subfamily.</text>
</comment>
<dbReference type="PANTHER" id="PTHR23046">
    <property type="entry name" value="PHOSPHORIBOSYLAMINOIMIDAZOLE CARBOXYLASE CATALYTIC SUBUNIT"/>
    <property type="match status" value="1"/>
</dbReference>
<accession>A0A926FH47</accession>
<feature type="binding site" evidence="3 4">
    <location>
        <position position="42"/>
    </location>
    <ligand>
        <name>substrate</name>
    </ligand>
</feature>
<dbReference type="Gene3D" id="3.40.50.1970">
    <property type="match status" value="1"/>
</dbReference>
<dbReference type="AlphaFoldDB" id="A0A926FH47"/>
<evidence type="ECO:0000256" key="5">
    <source>
        <dbReference type="SAM" id="MobiDB-lite"/>
    </source>
</evidence>
<feature type="binding site" evidence="3 4">
    <location>
        <position position="12"/>
    </location>
    <ligand>
        <name>substrate</name>
    </ligand>
</feature>
<gene>
    <name evidence="3 7" type="primary">purE</name>
    <name evidence="7" type="ORF">H2136_01325</name>
</gene>
<dbReference type="InterPro" id="IPR024694">
    <property type="entry name" value="PurE_prokaryotes"/>
</dbReference>
<dbReference type="PIRSF" id="PIRSF001338">
    <property type="entry name" value="AIR_carboxylase"/>
    <property type="match status" value="1"/>
</dbReference>